<keyword evidence="3" id="KW-1185">Reference proteome</keyword>
<name>A0AA36FMC9_OCTVU</name>
<reference evidence="2" key="1">
    <citation type="submission" date="2023-08" db="EMBL/GenBank/DDBJ databases">
        <authorList>
            <person name="Alioto T."/>
            <person name="Alioto T."/>
            <person name="Gomez Garrido J."/>
        </authorList>
    </citation>
    <scope>NUCLEOTIDE SEQUENCE</scope>
</reference>
<evidence type="ECO:0000313" key="2">
    <source>
        <dbReference type="EMBL" id="CAI9744561.1"/>
    </source>
</evidence>
<evidence type="ECO:0000313" key="3">
    <source>
        <dbReference type="Proteomes" id="UP001162480"/>
    </source>
</evidence>
<feature type="compositionally biased region" description="Basic and acidic residues" evidence="1">
    <location>
        <begin position="1"/>
        <end position="16"/>
    </location>
</feature>
<proteinExistence type="predicted"/>
<evidence type="ECO:0000256" key="1">
    <source>
        <dbReference type="SAM" id="MobiDB-lite"/>
    </source>
</evidence>
<protein>
    <submittedName>
        <fullName evidence="2">Uncharacterized protein</fullName>
    </submittedName>
</protein>
<gene>
    <name evidence="2" type="ORF">OCTVUL_1B004937</name>
</gene>
<organism evidence="2 3">
    <name type="scientific">Octopus vulgaris</name>
    <name type="common">Common octopus</name>
    <dbReference type="NCBI Taxonomy" id="6645"/>
    <lineage>
        <taxon>Eukaryota</taxon>
        <taxon>Metazoa</taxon>
        <taxon>Spiralia</taxon>
        <taxon>Lophotrochozoa</taxon>
        <taxon>Mollusca</taxon>
        <taxon>Cephalopoda</taxon>
        <taxon>Coleoidea</taxon>
        <taxon>Octopodiformes</taxon>
        <taxon>Octopoda</taxon>
        <taxon>Incirrata</taxon>
        <taxon>Octopodidae</taxon>
        <taxon>Octopus</taxon>
    </lineage>
</organism>
<dbReference type="EMBL" id="OX597843">
    <property type="protein sequence ID" value="CAI9744561.1"/>
    <property type="molecule type" value="Genomic_DNA"/>
</dbReference>
<dbReference type="Proteomes" id="UP001162480">
    <property type="component" value="Chromosome 30"/>
</dbReference>
<sequence>MVSDGMKRISDSRGSPHDPQGTRNKLIMTNIYADKMRFGNKRNKCDVVGFVNGNHVNKDIEDSSNINSTSSEIDYEGRIGMTNSRDNHNKDVGDDIIDYNDYQGGNNSVNCSDNGNTNISKNKSKNKNDVLNLNSLASYLIAICLDKTWMLDDFLRLN</sequence>
<feature type="region of interest" description="Disordered" evidence="1">
    <location>
        <begin position="1"/>
        <end position="23"/>
    </location>
</feature>
<accession>A0AA36FMC9</accession>
<dbReference type="AlphaFoldDB" id="A0AA36FMC9"/>